<keyword evidence="5" id="KW-0732">Signal</keyword>
<accession>A0A821XG12</accession>
<dbReference type="InterPro" id="IPR050271">
    <property type="entry name" value="UDP-glycosyltransferase"/>
</dbReference>
<comment type="subcellular location">
    <subcellularLocation>
        <location evidence="5">Membrane</location>
        <topology evidence="5">Single-pass membrane protein</topology>
    </subcellularLocation>
</comment>
<dbReference type="PROSITE" id="PS00375">
    <property type="entry name" value="UDPGT"/>
    <property type="match status" value="1"/>
</dbReference>
<dbReference type="EC" id="2.4.1.17" evidence="5"/>
<feature type="transmembrane region" description="Helical" evidence="5">
    <location>
        <begin position="489"/>
        <end position="513"/>
    </location>
</feature>
<evidence type="ECO:0000256" key="3">
    <source>
        <dbReference type="ARBA" id="ARBA00022679"/>
    </source>
</evidence>
<keyword evidence="5" id="KW-0472">Membrane</keyword>
<proteinExistence type="inferred from homology"/>
<feature type="chain" id="PRO_5033100067" description="UDP-glucuronosyltransferase" evidence="5">
    <location>
        <begin position="23"/>
        <end position="527"/>
    </location>
</feature>
<dbReference type="InterPro" id="IPR002213">
    <property type="entry name" value="UDP_glucos_trans"/>
</dbReference>
<dbReference type="FunFam" id="3.40.50.2000:FF:000050">
    <property type="entry name" value="UDP-glucuronosyltransferase"/>
    <property type="match status" value="1"/>
</dbReference>
<keyword evidence="3 4" id="KW-0808">Transferase</keyword>
<keyword evidence="7" id="KW-1185">Reference proteome</keyword>
<evidence type="ECO:0000313" key="7">
    <source>
        <dbReference type="Proteomes" id="UP000663880"/>
    </source>
</evidence>
<dbReference type="Gene3D" id="3.40.50.2000">
    <property type="entry name" value="Glycogen Phosphorylase B"/>
    <property type="match status" value="2"/>
</dbReference>
<evidence type="ECO:0000313" key="6">
    <source>
        <dbReference type="EMBL" id="CAF4941873.1"/>
    </source>
</evidence>
<dbReference type="GO" id="GO:0015020">
    <property type="term" value="F:glucuronosyltransferase activity"/>
    <property type="evidence" value="ECO:0007669"/>
    <property type="project" value="UniProtKB-EC"/>
</dbReference>
<comment type="similarity">
    <text evidence="1 4">Belongs to the UDP-glycosyltransferase family.</text>
</comment>
<gene>
    <name evidence="6" type="ORF">PMACD_LOCUS14799</name>
</gene>
<keyword evidence="5" id="KW-0812">Transmembrane</keyword>
<comment type="catalytic activity">
    <reaction evidence="5">
        <text>glucuronate acceptor + UDP-alpha-D-glucuronate = acceptor beta-D-glucuronoside + UDP + H(+)</text>
        <dbReference type="Rhea" id="RHEA:21032"/>
        <dbReference type="ChEBI" id="CHEBI:15378"/>
        <dbReference type="ChEBI" id="CHEBI:58052"/>
        <dbReference type="ChEBI" id="CHEBI:58223"/>
        <dbReference type="ChEBI" id="CHEBI:132367"/>
        <dbReference type="ChEBI" id="CHEBI:132368"/>
        <dbReference type="EC" id="2.4.1.17"/>
    </reaction>
</comment>
<comment type="caution">
    <text evidence="6">The sequence shown here is derived from an EMBL/GenBank/DDBJ whole genome shotgun (WGS) entry which is preliminary data.</text>
</comment>
<reference evidence="6" key="1">
    <citation type="submission" date="2021-02" db="EMBL/GenBank/DDBJ databases">
        <authorList>
            <person name="Steward A R."/>
        </authorList>
    </citation>
    <scope>NUCLEOTIDE SEQUENCE</scope>
</reference>
<dbReference type="CDD" id="cd03784">
    <property type="entry name" value="GT1_Gtf-like"/>
    <property type="match status" value="1"/>
</dbReference>
<organism evidence="6 7">
    <name type="scientific">Pieris macdunnoughi</name>
    <dbReference type="NCBI Taxonomy" id="345717"/>
    <lineage>
        <taxon>Eukaryota</taxon>
        <taxon>Metazoa</taxon>
        <taxon>Ecdysozoa</taxon>
        <taxon>Arthropoda</taxon>
        <taxon>Hexapoda</taxon>
        <taxon>Insecta</taxon>
        <taxon>Pterygota</taxon>
        <taxon>Neoptera</taxon>
        <taxon>Endopterygota</taxon>
        <taxon>Lepidoptera</taxon>
        <taxon>Glossata</taxon>
        <taxon>Ditrysia</taxon>
        <taxon>Papilionoidea</taxon>
        <taxon>Pieridae</taxon>
        <taxon>Pierinae</taxon>
        <taxon>Pieris</taxon>
    </lineage>
</organism>
<feature type="signal peptide" evidence="5">
    <location>
        <begin position="1"/>
        <end position="22"/>
    </location>
</feature>
<evidence type="ECO:0000256" key="5">
    <source>
        <dbReference type="RuleBase" id="RU362059"/>
    </source>
</evidence>
<keyword evidence="2 4" id="KW-0328">Glycosyltransferase</keyword>
<dbReference type="EMBL" id="CAJOBZ010000067">
    <property type="protein sequence ID" value="CAF4941873.1"/>
    <property type="molecule type" value="Genomic_DNA"/>
</dbReference>
<dbReference type="Proteomes" id="UP000663880">
    <property type="component" value="Unassembled WGS sequence"/>
</dbReference>
<dbReference type="PANTHER" id="PTHR48043:SF159">
    <property type="entry name" value="EG:EG0003.4 PROTEIN-RELATED"/>
    <property type="match status" value="1"/>
</dbReference>
<dbReference type="Pfam" id="PF00201">
    <property type="entry name" value="UDPGT"/>
    <property type="match status" value="1"/>
</dbReference>
<evidence type="ECO:0000256" key="4">
    <source>
        <dbReference type="RuleBase" id="RU003718"/>
    </source>
</evidence>
<dbReference type="GO" id="GO:0016020">
    <property type="term" value="C:membrane"/>
    <property type="evidence" value="ECO:0007669"/>
    <property type="project" value="UniProtKB-SubCell"/>
</dbReference>
<dbReference type="InterPro" id="IPR035595">
    <property type="entry name" value="UDP_glycos_trans_CS"/>
</dbReference>
<evidence type="ECO:0000256" key="2">
    <source>
        <dbReference type="ARBA" id="ARBA00022676"/>
    </source>
</evidence>
<dbReference type="SUPFAM" id="SSF53756">
    <property type="entry name" value="UDP-Glycosyltransferase/glycogen phosphorylase"/>
    <property type="match status" value="1"/>
</dbReference>
<evidence type="ECO:0000256" key="1">
    <source>
        <dbReference type="ARBA" id="ARBA00009995"/>
    </source>
</evidence>
<dbReference type="OrthoDB" id="5835829at2759"/>
<protein>
    <recommendedName>
        <fullName evidence="5">UDP-glucuronosyltransferase</fullName>
        <ecNumber evidence="5">2.4.1.17</ecNumber>
    </recommendedName>
</protein>
<name>A0A821XG12_9NEOP</name>
<dbReference type="AlphaFoldDB" id="A0A821XG12"/>
<keyword evidence="5" id="KW-1133">Transmembrane helix</keyword>
<sequence length="527" mass="60944">MFRMRRFIVVFLLSVLISKSYGARILAVIPTASISHQVVFRPLTQELARRGHEVTIITPNPAFTKEDRPENLTEIDVHDVTYSYMKPSLEKLNERFGSRETIFNVIEGMTTMMRNFVEIQVQSEPVQTLINNTDKDYFDLLLIEACGRQYISFSHLFNAPVILGSSFGMMLGNAEIIGAPNHPFLYPPSFLTTLPRLLNLTFWDKVSELYTQYRLMNLWYSQETKEREVYVKYFGEDMPTYDELYNKVDMLFLNIHPLWSNRQPLPPNVVSMWGIHKNPEKPLPKELQSYLDSSKNGVVYLSFGSNARSSQLPKETIQMFLNVFAKLPYEVLWKWETNELPGKTDNVKTAQWLPQSDLLRHPNIKLFITQGGLQSTDEALSAGVPLVGIPMLGDQWYNVGLYEYHKIGQALYMETITEEKLLHAIHTVIDNKSYKENVIKLRELLNDQPESPLERSVWWIEYVLRHGGAKHLRAPNANMPMYEFYEIEFLLKLTALVLLSCVVIIATLYYMYLGLTSGLRKPKLKSC</sequence>
<dbReference type="PANTHER" id="PTHR48043">
    <property type="entry name" value="EG:EG0003.4 PROTEIN-RELATED"/>
    <property type="match status" value="1"/>
</dbReference>